<dbReference type="Pfam" id="PF00392">
    <property type="entry name" value="GntR"/>
    <property type="match status" value="1"/>
</dbReference>
<dbReference type="Gene3D" id="3.40.640.10">
    <property type="entry name" value="Type I PLP-dependent aspartate aminotransferase-like (Major domain)"/>
    <property type="match status" value="1"/>
</dbReference>
<dbReference type="AlphaFoldDB" id="E8NAM3"/>
<comment type="similarity">
    <text evidence="1">In the C-terminal section; belongs to the class-I pyridoxal-phosphate-dependent aminotransferase family.</text>
</comment>
<keyword evidence="2" id="KW-0663">Pyridoxal phosphate</keyword>
<dbReference type="Gene3D" id="1.10.10.10">
    <property type="entry name" value="Winged helix-like DNA-binding domain superfamily/Winged helix DNA-binding domain"/>
    <property type="match status" value="1"/>
</dbReference>
<evidence type="ECO:0000256" key="5">
    <source>
        <dbReference type="ARBA" id="ARBA00023163"/>
    </source>
</evidence>
<reference evidence="7 8" key="1">
    <citation type="journal article" date="2011" name="J. Bacteriol.">
        <title>Genome sequence of Microbacterium testaceum StLB037, an N-acylhomoserine lactone-degrading bacterium isolated from potato leaves.</title>
        <authorList>
            <person name="Morohoshi T."/>
            <person name="Wang W.-Z."/>
            <person name="Someya N."/>
            <person name="Ikeda T."/>
        </authorList>
    </citation>
    <scope>NUCLEOTIDE SEQUENCE [LARGE SCALE GENOMIC DNA]</scope>
    <source>
        <strain evidence="7 8">StLB037</strain>
    </source>
</reference>
<organism evidence="7 8">
    <name type="scientific">Microbacterium testaceum (strain StLB037)</name>
    <dbReference type="NCBI Taxonomy" id="979556"/>
    <lineage>
        <taxon>Bacteria</taxon>
        <taxon>Bacillati</taxon>
        <taxon>Actinomycetota</taxon>
        <taxon>Actinomycetes</taxon>
        <taxon>Micrococcales</taxon>
        <taxon>Microbacteriaceae</taxon>
        <taxon>Microbacterium</taxon>
    </lineage>
</organism>
<dbReference type="GO" id="GO:0030170">
    <property type="term" value="F:pyridoxal phosphate binding"/>
    <property type="evidence" value="ECO:0007669"/>
    <property type="project" value="InterPro"/>
</dbReference>
<dbReference type="InterPro" id="IPR015421">
    <property type="entry name" value="PyrdxlP-dep_Trfase_major"/>
</dbReference>
<dbReference type="Proteomes" id="UP000008975">
    <property type="component" value="Chromosome"/>
</dbReference>
<accession>E8NAM3</accession>
<evidence type="ECO:0000256" key="2">
    <source>
        <dbReference type="ARBA" id="ARBA00022898"/>
    </source>
</evidence>
<keyword evidence="4 7" id="KW-0238">DNA-binding</keyword>
<reference key="2">
    <citation type="submission" date="2011-02" db="EMBL/GenBank/DDBJ databases">
        <title>Genome sequence of Microbacterium testaceum StLB037.</title>
        <authorList>
            <person name="Morohoshi T."/>
            <person name="Wang W.Z."/>
            <person name="Someya N."/>
            <person name="Ikeda T."/>
        </authorList>
    </citation>
    <scope>NUCLEOTIDE SEQUENCE</scope>
    <source>
        <strain>StLB037</strain>
    </source>
</reference>
<dbReference type="InterPro" id="IPR036390">
    <property type="entry name" value="WH_DNA-bd_sf"/>
</dbReference>
<evidence type="ECO:0000313" key="8">
    <source>
        <dbReference type="Proteomes" id="UP000008975"/>
    </source>
</evidence>
<evidence type="ECO:0000313" key="7">
    <source>
        <dbReference type="EMBL" id="BAJ75890.1"/>
    </source>
</evidence>
<dbReference type="InterPro" id="IPR051446">
    <property type="entry name" value="HTH_trans_reg/aminotransferase"/>
</dbReference>
<dbReference type="eggNOG" id="COG1167">
    <property type="taxonomic scope" value="Bacteria"/>
</dbReference>
<dbReference type="SUPFAM" id="SSF46785">
    <property type="entry name" value="Winged helix' DNA-binding domain"/>
    <property type="match status" value="1"/>
</dbReference>
<dbReference type="KEGG" id="mts:MTES_2926"/>
<gene>
    <name evidence="7" type="ordered locus">MTES_2926</name>
</gene>
<proteinExistence type="inferred from homology"/>
<dbReference type="PROSITE" id="PS50949">
    <property type="entry name" value="HTH_GNTR"/>
    <property type="match status" value="1"/>
</dbReference>
<dbReference type="InterPro" id="IPR000524">
    <property type="entry name" value="Tscrpt_reg_HTH_GntR"/>
</dbReference>
<dbReference type="PANTHER" id="PTHR46577">
    <property type="entry name" value="HTH-TYPE TRANSCRIPTIONAL REGULATORY PROTEIN GABR"/>
    <property type="match status" value="1"/>
</dbReference>
<feature type="domain" description="HTH gntR-type" evidence="6">
    <location>
        <begin position="9"/>
        <end position="77"/>
    </location>
</feature>
<name>E8NAM3_MICTS</name>
<keyword evidence="5" id="KW-0804">Transcription</keyword>
<evidence type="ECO:0000256" key="3">
    <source>
        <dbReference type="ARBA" id="ARBA00023015"/>
    </source>
</evidence>
<dbReference type="OrthoDB" id="4336542at2"/>
<dbReference type="PANTHER" id="PTHR46577:SF1">
    <property type="entry name" value="HTH-TYPE TRANSCRIPTIONAL REGULATORY PROTEIN GABR"/>
    <property type="match status" value="1"/>
</dbReference>
<evidence type="ECO:0000256" key="4">
    <source>
        <dbReference type="ARBA" id="ARBA00023125"/>
    </source>
</evidence>
<dbReference type="CDD" id="cd07377">
    <property type="entry name" value="WHTH_GntR"/>
    <property type="match status" value="1"/>
</dbReference>
<dbReference type="STRING" id="979556.MTES_2926"/>
<evidence type="ECO:0000256" key="1">
    <source>
        <dbReference type="ARBA" id="ARBA00005384"/>
    </source>
</evidence>
<dbReference type="GO" id="GO:0003700">
    <property type="term" value="F:DNA-binding transcription factor activity"/>
    <property type="evidence" value="ECO:0007669"/>
    <property type="project" value="InterPro"/>
</dbReference>
<sequence>MLAPDTLVERTAAGLAAEIARLVSEGTLPPGDRLPTVRQVAAALEVSTGTVATAWRALADAGVVTSRGRAGTFVRTERREWLSPRVRGLSAPAVGTGVAVPPGLGDGRGGAASVALDLSLGTPDPAMLPSLERALALARPRADTGRYHDLPVLPELHDLLREQWPVRGVEAITVVDGAFDGISRTVEQVVRFGDRVAVESPGFPYIFDLVEAAGGVPLPLQSDRDGILPGSLARALAQRPSTLVLQPRAQNPTGASMSIDRARRLADVLLTVPGGTRVTVIEDDHSALIASAPPVTLALWIPGQVVHVRGFSKSHGPDLRIAALGGPSEIVERIIRRRMLGPGWTSRLLQAILLELLTDPRSIAPVRTARLIYRDRLDRLAAGLRRLGVEVGEPDGINLWMPVRDERAALVHLAAEGIAVAAGTPFVVDAPGTGAAGFAEAGDPDAPSAAADSPDAGGWVRVTGGAVTENVRLVAEALARAADAAPPSW</sequence>
<dbReference type="RefSeq" id="WP_013586015.1">
    <property type="nucleotide sequence ID" value="NC_015125.1"/>
</dbReference>
<dbReference type="SUPFAM" id="SSF53383">
    <property type="entry name" value="PLP-dependent transferases"/>
    <property type="match status" value="1"/>
</dbReference>
<protein>
    <submittedName>
        <fullName evidence="7">Transcriptional regulator containing a DNA-binding HTH domain and an aminotransferase domain (MocR family) and their eukaryotic orthologs</fullName>
    </submittedName>
</protein>
<dbReference type="CDD" id="cd00609">
    <property type="entry name" value="AAT_like"/>
    <property type="match status" value="1"/>
</dbReference>
<dbReference type="GO" id="GO:0003677">
    <property type="term" value="F:DNA binding"/>
    <property type="evidence" value="ECO:0007669"/>
    <property type="project" value="UniProtKB-KW"/>
</dbReference>
<dbReference type="EMBL" id="AP012052">
    <property type="protein sequence ID" value="BAJ75890.1"/>
    <property type="molecule type" value="Genomic_DNA"/>
</dbReference>
<dbReference type="InterPro" id="IPR036388">
    <property type="entry name" value="WH-like_DNA-bd_sf"/>
</dbReference>
<keyword evidence="7" id="KW-0808">Transferase</keyword>
<keyword evidence="3" id="KW-0805">Transcription regulation</keyword>
<keyword evidence="7" id="KW-0032">Aminotransferase</keyword>
<dbReference type="Pfam" id="PF00155">
    <property type="entry name" value="Aminotran_1_2"/>
    <property type="match status" value="1"/>
</dbReference>
<dbReference type="SMART" id="SM00345">
    <property type="entry name" value="HTH_GNTR"/>
    <property type="match status" value="1"/>
</dbReference>
<evidence type="ECO:0000259" key="6">
    <source>
        <dbReference type="PROSITE" id="PS50949"/>
    </source>
</evidence>
<dbReference type="GO" id="GO:0008483">
    <property type="term" value="F:transaminase activity"/>
    <property type="evidence" value="ECO:0007669"/>
    <property type="project" value="UniProtKB-KW"/>
</dbReference>
<dbReference type="InterPro" id="IPR004839">
    <property type="entry name" value="Aminotransferase_I/II_large"/>
</dbReference>
<dbReference type="InterPro" id="IPR015424">
    <property type="entry name" value="PyrdxlP-dep_Trfase"/>
</dbReference>
<dbReference type="HOGENOM" id="CLU_017584_2_0_11"/>